<accession>A0ABU9CHC7</accession>
<dbReference type="InterPro" id="IPR029016">
    <property type="entry name" value="GAF-like_dom_sf"/>
</dbReference>
<dbReference type="InterPro" id="IPR050707">
    <property type="entry name" value="HTH_MetabolicPath_Reg"/>
</dbReference>
<dbReference type="Gene3D" id="3.30.450.40">
    <property type="match status" value="1"/>
</dbReference>
<dbReference type="SMART" id="SM00346">
    <property type="entry name" value="HTH_ICLR"/>
    <property type="match status" value="1"/>
</dbReference>
<keyword evidence="2" id="KW-0238">DNA-binding</keyword>
<dbReference type="PANTHER" id="PTHR30136:SF8">
    <property type="entry name" value="TRANSCRIPTIONAL REGULATORY PROTEIN"/>
    <property type="match status" value="1"/>
</dbReference>
<evidence type="ECO:0000256" key="2">
    <source>
        <dbReference type="ARBA" id="ARBA00023125"/>
    </source>
</evidence>
<dbReference type="InterPro" id="IPR036388">
    <property type="entry name" value="WH-like_DNA-bd_sf"/>
</dbReference>
<comment type="caution">
    <text evidence="6">The sequence shown here is derived from an EMBL/GenBank/DDBJ whole genome shotgun (WGS) entry which is preliminary data.</text>
</comment>
<dbReference type="PROSITE" id="PS51078">
    <property type="entry name" value="ICLR_ED"/>
    <property type="match status" value="1"/>
</dbReference>
<dbReference type="Pfam" id="PF01614">
    <property type="entry name" value="IclR_C"/>
    <property type="match status" value="1"/>
</dbReference>
<dbReference type="Proteomes" id="UP001365405">
    <property type="component" value="Unassembled WGS sequence"/>
</dbReference>
<feature type="domain" description="HTH iclR-type" evidence="4">
    <location>
        <begin position="15"/>
        <end position="77"/>
    </location>
</feature>
<dbReference type="EMBL" id="JBBUTH010000007">
    <property type="protein sequence ID" value="MEK8051254.1"/>
    <property type="molecule type" value="Genomic_DNA"/>
</dbReference>
<evidence type="ECO:0000256" key="3">
    <source>
        <dbReference type="ARBA" id="ARBA00023163"/>
    </source>
</evidence>
<dbReference type="InterPro" id="IPR014757">
    <property type="entry name" value="Tscrpt_reg_IclR_C"/>
</dbReference>
<evidence type="ECO:0000259" key="4">
    <source>
        <dbReference type="PROSITE" id="PS51077"/>
    </source>
</evidence>
<dbReference type="SUPFAM" id="SSF55781">
    <property type="entry name" value="GAF domain-like"/>
    <property type="match status" value="1"/>
</dbReference>
<sequence>MNTPEPKPEHEQRGIQSIEVGGQLLRALAHQGRPMALKDLAAAAGMAAAKAHPYLVSFGKIGLVEQDKASGRYGLGPLALQLGLMSLQQVDPVRMAAPLLDELAAETGHTLAIAVWGTAGPTIVWLAESPAAVHVNMRQGTVFSIAGTASGRAFAAHLPEALVRPFYEAERRDDTLAPWPQFERQVLAEVRAQGLSRTDGGVVAGVSALAAPVFDHRGAMVLALVIIAPSAAMDTAWDGAMARRLREAAASVSRRLGHGPAGA</sequence>
<keyword evidence="3" id="KW-0804">Transcription</keyword>
<evidence type="ECO:0000259" key="5">
    <source>
        <dbReference type="PROSITE" id="PS51078"/>
    </source>
</evidence>
<evidence type="ECO:0000313" key="7">
    <source>
        <dbReference type="Proteomes" id="UP001365405"/>
    </source>
</evidence>
<dbReference type="InterPro" id="IPR005471">
    <property type="entry name" value="Tscrpt_reg_IclR_N"/>
</dbReference>
<protein>
    <submittedName>
        <fullName evidence="6">IclR family transcriptional regulator</fullName>
    </submittedName>
</protein>
<reference evidence="6 7" key="1">
    <citation type="submission" date="2024-04" db="EMBL/GenBank/DDBJ databases">
        <title>Novel species of the genus Ideonella isolated from streams.</title>
        <authorList>
            <person name="Lu H."/>
        </authorList>
    </citation>
    <scope>NUCLEOTIDE SEQUENCE [LARGE SCALE GENOMIC DNA]</scope>
    <source>
        <strain evidence="6 7">DXS22W</strain>
    </source>
</reference>
<feature type="domain" description="IclR-ED" evidence="5">
    <location>
        <begin position="78"/>
        <end position="258"/>
    </location>
</feature>
<dbReference type="Gene3D" id="1.10.10.10">
    <property type="entry name" value="Winged helix-like DNA-binding domain superfamily/Winged helix DNA-binding domain"/>
    <property type="match status" value="1"/>
</dbReference>
<dbReference type="InterPro" id="IPR036390">
    <property type="entry name" value="WH_DNA-bd_sf"/>
</dbReference>
<dbReference type="PROSITE" id="PS51077">
    <property type="entry name" value="HTH_ICLR"/>
    <property type="match status" value="1"/>
</dbReference>
<keyword evidence="7" id="KW-1185">Reference proteome</keyword>
<dbReference type="PANTHER" id="PTHR30136">
    <property type="entry name" value="HELIX-TURN-HELIX TRANSCRIPTIONAL REGULATOR, ICLR FAMILY"/>
    <property type="match status" value="1"/>
</dbReference>
<dbReference type="Pfam" id="PF09339">
    <property type="entry name" value="HTH_IclR"/>
    <property type="match status" value="1"/>
</dbReference>
<dbReference type="RefSeq" id="WP_341410942.1">
    <property type="nucleotide sequence ID" value="NZ_JBBUTH010000007.1"/>
</dbReference>
<name>A0ABU9CHC7_9BURK</name>
<evidence type="ECO:0000256" key="1">
    <source>
        <dbReference type="ARBA" id="ARBA00023015"/>
    </source>
</evidence>
<proteinExistence type="predicted"/>
<organism evidence="6 7">
    <name type="scientific">Pseudaquabacterium inlustre</name>
    <dbReference type="NCBI Taxonomy" id="2984192"/>
    <lineage>
        <taxon>Bacteria</taxon>
        <taxon>Pseudomonadati</taxon>
        <taxon>Pseudomonadota</taxon>
        <taxon>Betaproteobacteria</taxon>
        <taxon>Burkholderiales</taxon>
        <taxon>Sphaerotilaceae</taxon>
        <taxon>Pseudaquabacterium</taxon>
    </lineage>
</organism>
<keyword evidence="1" id="KW-0805">Transcription regulation</keyword>
<dbReference type="SUPFAM" id="SSF46785">
    <property type="entry name" value="Winged helix' DNA-binding domain"/>
    <property type="match status" value="1"/>
</dbReference>
<evidence type="ECO:0000313" key="6">
    <source>
        <dbReference type="EMBL" id="MEK8051254.1"/>
    </source>
</evidence>
<gene>
    <name evidence="6" type="ORF">AACH10_13470</name>
</gene>